<proteinExistence type="predicted"/>
<dbReference type="EMBL" id="BMDX01000011">
    <property type="protein sequence ID" value="GGA80601.1"/>
    <property type="molecule type" value="Genomic_DNA"/>
</dbReference>
<dbReference type="Proteomes" id="UP000619743">
    <property type="component" value="Unassembled WGS sequence"/>
</dbReference>
<keyword evidence="2" id="KW-1185">Reference proteome</keyword>
<organism evidence="1 2">
    <name type="scientific">Neiella marina</name>
    <dbReference type="NCBI Taxonomy" id="508461"/>
    <lineage>
        <taxon>Bacteria</taxon>
        <taxon>Pseudomonadati</taxon>
        <taxon>Pseudomonadota</taxon>
        <taxon>Gammaproteobacteria</taxon>
        <taxon>Alteromonadales</taxon>
        <taxon>Echinimonadaceae</taxon>
        <taxon>Neiella</taxon>
    </lineage>
</organism>
<comment type="caution">
    <text evidence="1">The sequence shown here is derived from an EMBL/GenBank/DDBJ whole genome shotgun (WGS) entry which is preliminary data.</text>
</comment>
<protein>
    <submittedName>
        <fullName evidence="1">Uncharacterized protein</fullName>
    </submittedName>
</protein>
<reference evidence="2" key="1">
    <citation type="journal article" date="2019" name="Int. J. Syst. Evol. Microbiol.">
        <title>The Global Catalogue of Microorganisms (GCM) 10K type strain sequencing project: providing services to taxonomists for standard genome sequencing and annotation.</title>
        <authorList>
            <consortium name="The Broad Institute Genomics Platform"/>
            <consortium name="The Broad Institute Genome Sequencing Center for Infectious Disease"/>
            <person name="Wu L."/>
            <person name="Ma J."/>
        </authorList>
    </citation>
    <scope>NUCLEOTIDE SEQUENCE [LARGE SCALE GENOMIC DNA]</scope>
    <source>
        <strain evidence="2">CGMCC 1.10130</strain>
    </source>
</reference>
<name>A0A8J2U5Z0_9GAMM</name>
<accession>A0A8J2U5Z0</accession>
<evidence type="ECO:0000313" key="2">
    <source>
        <dbReference type="Proteomes" id="UP000619743"/>
    </source>
</evidence>
<gene>
    <name evidence="1" type="ORF">GCM10011369_23170</name>
</gene>
<evidence type="ECO:0000313" key="1">
    <source>
        <dbReference type="EMBL" id="GGA80601.1"/>
    </source>
</evidence>
<dbReference type="AlphaFoldDB" id="A0A8J2U5Z0"/>
<sequence length="103" mass="11294">MGMTREQIKDAVRGVCELRGIKVSANDGNAATIKPAAGRGYINVDHALQDRLISKLEQGDDVELEGSLLHDVSHRQHNNQASRITGRNNIRKLRQRGAIGAIK</sequence>